<evidence type="ECO:0000256" key="1">
    <source>
        <dbReference type="SAM" id="MobiDB-lite"/>
    </source>
</evidence>
<dbReference type="InParanoid" id="A0A7R8YNW5"/>
<keyword evidence="3" id="KW-1185">Reference proteome</keyword>
<protein>
    <submittedName>
        <fullName evidence="2">Uncharacterized protein</fullName>
    </submittedName>
</protein>
<accession>A0A7R8YNW5</accession>
<gene>
    <name evidence="2" type="ORF">HERILL_LOCUS3294</name>
</gene>
<sequence>MISESSEIVEDIRDETVVGRNRKDDGLISLALCERGGHTYSPEGRARERDRLRTSSVHGPCHSLGTFDGSEQADGQQEVSRKPQREDIADRPGPDGTAADDDLDRTRRGSTCRIR</sequence>
<feature type="compositionally biased region" description="Basic and acidic residues" evidence="1">
    <location>
        <begin position="79"/>
        <end position="93"/>
    </location>
</feature>
<proteinExistence type="predicted"/>
<feature type="compositionally biased region" description="Basic and acidic residues" evidence="1">
    <location>
        <begin position="44"/>
        <end position="53"/>
    </location>
</feature>
<reference evidence="2 3" key="1">
    <citation type="submission" date="2020-11" db="EMBL/GenBank/DDBJ databases">
        <authorList>
            <person name="Wallbank WR R."/>
            <person name="Pardo Diaz C."/>
            <person name="Kozak K."/>
            <person name="Martin S."/>
            <person name="Jiggins C."/>
            <person name="Moest M."/>
            <person name="Warren A I."/>
            <person name="Generalovic N T."/>
            <person name="Byers J.R.P. K."/>
            <person name="Montejo-Kovacevich G."/>
            <person name="Yen C E."/>
        </authorList>
    </citation>
    <scope>NUCLEOTIDE SEQUENCE [LARGE SCALE GENOMIC DNA]</scope>
</reference>
<name>A0A7R8YNW5_HERIL</name>
<organism evidence="2 3">
    <name type="scientific">Hermetia illucens</name>
    <name type="common">Black soldier fly</name>
    <dbReference type="NCBI Taxonomy" id="343691"/>
    <lineage>
        <taxon>Eukaryota</taxon>
        <taxon>Metazoa</taxon>
        <taxon>Ecdysozoa</taxon>
        <taxon>Arthropoda</taxon>
        <taxon>Hexapoda</taxon>
        <taxon>Insecta</taxon>
        <taxon>Pterygota</taxon>
        <taxon>Neoptera</taxon>
        <taxon>Endopterygota</taxon>
        <taxon>Diptera</taxon>
        <taxon>Brachycera</taxon>
        <taxon>Stratiomyomorpha</taxon>
        <taxon>Stratiomyidae</taxon>
        <taxon>Hermetiinae</taxon>
        <taxon>Hermetia</taxon>
    </lineage>
</organism>
<evidence type="ECO:0000313" key="2">
    <source>
        <dbReference type="EMBL" id="CAD7080121.1"/>
    </source>
</evidence>
<dbReference type="AlphaFoldDB" id="A0A7R8YNW5"/>
<dbReference type="EMBL" id="LR899009">
    <property type="protein sequence ID" value="CAD7080121.1"/>
    <property type="molecule type" value="Genomic_DNA"/>
</dbReference>
<feature type="region of interest" description="Disordered" evidence="1">
    <location>
        <begin position="36"/>
        <end position="115"/>
    </location>
</feature>
<dbReference type="Proteomes" id="UP000594454">
    <property type="component" value="Chromosome 1"/>
</dbReference>
<evidence type="ECO:0000313" key="3">
    <source>
        <dbReference type="Proteomes" id="UP000594454"/>
    </source>
</evidence>